<feature type="domain" description="Cell wall elongation regulator TseB-like" evidence="2">
    <location>
        <begin position="50"/>
        <end position="92"/>
    </location>
</feature>
<reference evidence="3 4" key="1">
    <citation type="submission" date="2018-06" db="EMBL/GenBank/DDBJ databases">
        <title>Paenibacillus imtechensis sp. nov.</title>
        <authorList>
            <person name="Pinnaka A.K."/>
            <person name="Singh H."/>
            <person name="Kaur M."/>
        </authorList>
    </citation>
    <scope>NUCLEOTIDE SEQUENCE [LARGE SCALE GENOMIC DNA]</scope>
    <source>
        <strain evidence="3 4">SMB1</strain>
    </source>
</reference>
<evidence type="ECO:0000259" key="2">
    <source>
        <dbReference type="Pfam" id="PF17881"/>
    </source>
</evidence>
<evidence type="ECO:0000313" key="4">
    <source>
        <dbReference type="Proteomes" id="UP000249522"/>
    </source>
</evidence>
<dbReference type="Gene3D" id="3.10.450.40">
    <property type="match status" value="2"/>
</dbReference>
<dbReference type="InterPro" id="IPR046350">
    <property type="entry name" value="Cystatin_sf"/>
</dbReference>
<keyword evidence="1" id="KW-1133">Transmembrane helix</keyword>
<dbReference type="EMBL" id="QKRB01000057">
    <property type="protein sequence ID" value="PZD93572.1"/>
    <property type="molecule type" value="Genomic_DNA"/>
</dbReference>
<keyword evidence="1" id="KW-0472">Membrane</keyword>
<keyword evidence="1" id="KW-0812">Transmembrane</keyword>
<dbReference type="Pfam" id="PF17881">
    <property type="entry name" value="TseB"/>
    <property type="match status" value="1"/>
</dbReference>
<keyword evidence="4" id="KW-1185">Reference proteome</keyword>
<dbReference type="OrthoDB" id="2678417at2"/>
<dbReference type="AlphaFoldDB" id="A0A2W1LES1"/>
<protein>
    <recommendedName>
        <fullName evidence="2">Cell wall elongation regulator TseB-like domain-containing protein</fullName>
    </recommendedName>
</protein>
<dbReference type="Proteomes" id="UP000249522">
    <property type="component" value="Unassembled WGS sequence"/>
</dbReference>
<feature type="transmembrane region" description="Helical" evidence="1">
    <location>
        <begin position="17"/>
        <end position="36"/>
    </location>
</feature>
<dbReference type="RefSeq" id="WP_111149241.1">
    <property type="nucleotide sequence ID" value="NZ_QKRB01000057.1"/>
</dbReference>
<evidence type="ECO:0000256" key="1">
    <source>
        <dbReference type="SAM" id="Phobius"/>
    </source>
</evidence>
<organism evidence="3 4">
    <name type="scientific">Paenibacillus sambharensis</name>
    <dbReference type="NCBI Taxonomy" id="1803190"/>
    <lineage>
        <taxon>Bacteria</taxon>
        <taxon>Bacillati</taxon>
        <taxon>Bacillota</taxon>
        <taxon>Bacilli</taxon>
        <taxon>Bacillales</taxon>
        <taxon>Paenibacillaceae</taxon>
        <taxon>Paenibacillus</taxon>
    </lineage>
</organism>
<dbReference type="InterPro" id="IPR041401">
    <property type="entry name" value="TseB-like_dom"/>
</dbReference>
<proteinExistence type="predicted"/>
<name>A0A2W1LES1_9BACL</name>
<evidence type="ECO:0000313" key="3">
    <source>
        <dbReference type="EMBL" id="PZD93572.1"/>
    </source>
</evidence>
<dbReference type="SUPFAM" id="SSF54403">
    <property type="entry name" value="Cystatin/monellin"/>
    <property type="match status" value="2"/>
</dbReference>
<accession>A0A2W1LES1</accession>
<comment type="caution">
    <text evidence="3">The sequence shown here is derived from an EMBL/GenBank/DDBJ whole genome shotgun (WGS) entry which is preliminary data.</text>
</comment>
<sequence>MRSGSSAANRFMTPGRWAILGTLAAILILLLLNLYYQWIQTDIWQEERAAERIAVDAAQLTDISETEKFVWDEVVWIVRGSAQDGQQLMVWVTDGKADVVPASEGVTEQTVREKLLAARPGADIIRIRPGLYNGQKIWEAYYSLPEKPLRYYYEFFAFADGSPVSQFRLTNKYSS</sequence>
<gene>
    <name evidence="3" type="ORF">DNH61_23425</name>
</gene>